<dbReference type="AlphaFoldDB" id="A0A1I0R5S3"/>
<evidence type="ECO:0000313" key="1">
    <source>
        <dbReference type="EMBL" id="SEW35875.1"/>
    </source>
</evidence>
<dbReference type="Proteomes" id="UP000199437">
    <property type="component" value="Unassembled WGS sequence"/>
</dbReference>
<gene>
    <name evidence="1" type="ORF">SAMN05216290_3114</name>
</gene>
<dbReference type="PANTHER" id="PTHR38745">
    <property type="entry name" value="PHOSPHATASE, PUTATIVE-RELATED"/>
    <property type="match status" value="1"/>
</dbReference>
<dbReference type="Gene3D" id="3.90.190.10">
    <property type="entry name" value="Protein tyrosine phosphatase superfamily"/>
    <property type="match status" value="1"/>
</dbReference>
<dbReference type="OrthoDB" id="1494626at2"/>
<evidence type="ECO:0008006" key="3">
    <source>
        <dbReference type="Google" id="ProtNLM"/>
    </source>
</evidence>
<protein>
    <recommendedName>
        <fullName evidence="3">Tyrosine specific protein phosphatases domain-containing protein</fullName>
    </recommendedName>
</protein>
<dbReference type="SUPFAM" id="SSF52799">
    <property type="entry name" value="(Phosphotyrosine protein) phosphatases II"/>
    <property type="match status" value="1"/>
</dbReference>
<dbReference type="InterPro" id="IPR029021">
    <property type="entry name" value="Prot-tyrosine_phosphatase-like"/>
</dbReference>
<sequence length="437" mass="46879">MSTNKSTPQPEKGTYLLSPGAGVKVTFTPSPNAYLEVNGSKVASISVGTVGSSTGAAEQFTMHNLGKYAEANIVVEYGDAKKPSKAYCHMDFFLSGSTSSWSRDNNGLPNNCDTVIPASSTPESNGNDFINIPVVAPTGGVPSGVPSKHQFLNKDMVFMVDQVGSNLLFRGNSPLAPAKVANGPQPIDFDTLHAYMEDRYDTQTDTTGKFPKKGDYVLVDVCLLSPNSEAGSITQEVESFLDAKGKPGTMADLADRTFFPTAPQTVSGSSGILGQMCNWVIQPDASRGSTDDAYDQKSSKLLYDYMNTANDKPYVYYIHCASGHDRTGIVASTYLMRQYSSFGLSEAFIYGTTIAKLPAGIGGGKDQLQPDCNDISTGKEDPNRSRCLLIATVYNETVQNIYNTLNNLTGSSAKSLSTQALAKDPANVYDNYPWQTS</sequence>
<dbReference type="InterPro" id="IPR016130">
    <property type="entry name" value="Tyr_Pase_AS"/>
</dbReference>
<dbReference type="RefSeq" id="WP_090259569.1">
    <property type="nucleotide sequence ID" value="NZ_FOIR01000003.1"/>
</dbReference>
<keyword evidence="2" id="KW-1185">Reference proteome</keyword>
<proteinExistence type="predicted"/>
<dbReference type="PROSITE" id="PS00383">
    <property type="entry name" value="TYR_PHOSPHATASE_1"/>
    <property type="match status" value="1"/>
</dbReference>
<reference evidence="2" key="1">
    <citation type="submission" date="2016-10" db="EMBL/GenBank/DDBJ databases">
        <authorList>
            <person name="Varghese N."/>
            <person name="Submissions S."/>
        </authorList>
    </citation>
    <scope>NUCLEOTIDE SEQUENCE [LARGE SCALE GENOMIC DNA]</scope>
    <source>
        <strain evidence="2">CGMCC 1.12402</strain>
    </source>
</reference>
<dbReference type="PANTHER" id="PTHR38745:SF2">
    <property type="entry name" value="TYROSINE SPECIFIC PROTEIN PHOSPHATASES DOMAIN-CONTAINING PROTEIN"/>
    <property type="match status" value="1"/>
</dbReference>
<dbReference type="EMBL" id="FOIR01000003">
    <property type="protein sequence ID" value="SEW35875.1"/>
    <property type="molecule type" value="Genomic_DNA"/>
</dbReference>
<name>A0A1I0R5S3_9BACT</name>
<evidence type="ECO:0000313" key="2">
    <source>
        <dbReference type="Proteomes" id="UP000199437"/>
    </source>
</evidence>
<organism evidence="1 2">
    <name type="scientific">Roseivirga pacifica</name>
    <dbReference type="NCBI Taxonomy" id="1267423"/>
    <lineage>
        <taxon>Bacteria</taxon>
        <taxon>Pseudomonadati</taxon>
        <taxon>Bacteroidota</taxon>
        <taxon>Cytophagia</taxon>
        <taxon>Cytophagales</taxon>
        <taxon>Roseivirgaceae</taxon>
        <taxon>Roseivirga</taxon>
    </lineage>
</organism>
<dbReference type="GeneID" id="99987792"/>
<accession>A0A1I0R5S3</accession>